<protein>
    <submittedName>
        <fullName evidence="1">Uncharacterized protein</fullName>
    </submittedName>
</protein>
<gene>
    <name evidence="1" type="ORF">JL193_08930</name>
</gene>
<dbReference type="Proteomes" id="UP000663935">
    <property type="component" value="Chromosome"/>
</dbReference>
<reference evidence="1 2" key="1">
    <citation type="submission" date="2021-03" db="EMBL/GenBank/DDBJ databases">
        <title>Complete genome of Polaribacter_sp.G4M1.</title>
        <authorList>
            <person name="Jeong S.W."/>
            <person name="Bae J.W."/>
        </authorList>
    </citation>
    <scope>NUCLEOTIDE SEQUENCE [LARGE SCALE GENOMIC DNA]</scope>
    <source>
        <strain evidence="1 2">G4M1</strain>
    </source>
</reference>
<keyword evidence="2" id="KW-1185">Reference proteome</keyword>
<name>A0ABX7SSJ4_9FLAO</name>
<organism evidence="1 2">
    <name type="scientific">Polaribacter batillariae</name>
    <dbReference type="NCBI Taxonomy" id="2808900"/>
    <lineage>
        <taxon>Bacteria</taxon>
        <taxon>Pseudomonadati</taxon>
        <taxon>Bacteroidota</taxon>
        <taxon>Flavobacteriia</taxon>
        <taxon>Flavobacteriales</taxon>
        <taxon>Flavobacteriaceae</taxon>
    </lineage>
</organism>
<dbReference type="EMBL" id="CP071795">
    <property type="protein sequence ID" value="QTD36288.1"/>
    <property type="molecule type" value="Genomic_DNA"/>
</dbReference>
<accession>A0ABX7SSJ4</accession>
<sequence>MNTFSQQYQIAKSNSIKFMKNGQIAAYLNALLEMNKYKRLMLAVVAN</sequence>
<dbReference type="RefSeq" id="WP_207970478.1">
    <property type="nucleotide sequence ID" value="NZ_CP071795.1"/>
</dbReference>
<proteinExistence type="predicted"/>
<evidence type="ECO:0000313" key="1">
    <source>
        <dbReference type="EMBL" id="QTD36288.1"/>
    </source>
</evidence>
<evidence type="ECO:0000313" key="2">
    <source>
        <dbReference type="Proteomes" id="UP000663935"/>
    </source>
</evidence>